<dbReference type="Proteomes" id="UP000050961">
    <property type="component" value="Unassembled WGS sequence"/>
</dbReference>
<proteinExistence type="predicted"/>
<sequence length="179" mass="20405">MVGVKNNRRAQMTKRIIQESLIELLHSNDNSLNEITVTAVCKAADVNRGTFYAHYKDVQDCMHAMEKSVTDELAGAITFNKRKNSWEIVLTGILEVVKENHAVAAYILSNDHDFLTHFLSSIKSKVLEQDKKANPTIGIYESQYMYEFYLNGIVGVIRYWLKTGMRESPEELGKIINDC</sequence>
<dbReference type="OrthoDB" id="9810250at2"/>
<dbReference type="InterPro" id="IPR039532">
    <property type="entry name" value="TetR_C_Firmicutes"/>
</dbReference>
<dbReference type="Gene3D" id="1.10.357.10">
    <property type="entry name" value="Tetracycline Repressor, domain 2"/>
    <property type="match status" value="1"/>
</dbReference>
<evidence type="ECO:0000313" key="3">
    <source>
        <dbReference type="Proteomes" id="UP000050961"/>
    </source>
</evidence>
<dbReference type="PANTHER" id="PTHR43479">
    <property type="entry name" value="ACREF/ENVCD OPERON REPRESSOR-RELATED"/>
    <property type="match status" value="1"/>
</dbReference>
<feature type="domain" description="Transcriptional regulator TetR C-terminal Firmicutes type" evidence="1">
    <location>
        <begin position="85"/>
        <end position="177"/>
    </location>
</feature>
<dbReference type="EMBL" id="AYZF01000017">
    <property type="protein sequence ID" value="KRN05690.1"/>
    <property type="molecule type" value="Genomic_DNA"/>
</dbReference>
<dbReference type="PATRIC" id="fig|1423806.3.peg.2303"/>
<dbReference type="InterPro" id="IPR050624">
    <property type="entry name" value="HTH-type_Tx_Regulator"/>
</dbReference>
<dbReference type="AlphaFoldDB" id="A0A023CV98"/>
<gene>
    <name evidence="2" type="ORF">FD15_GL002255</name>
</gene>
<keyword evidence="3" id="KW-1185">Reference proteome</keyword>
<evidence type="ECO:0000259" key="1">
    <source>
        <dbReference type="Pfam" id="PF14278"/>
    </source>
</evidence>
<dbReference type="InterPro" id="IPR009057">
    <property type="entry name" value="Homeodomain-like_sf"/>
</dbReference>
<dbReference type="PANTHER" id="PTHR43479:SF7">
    <property type="entry name" value="TETR-FAMILY TRANSCRIPTIONAL REGULATOR"/>
    <property type="match status" value="1"/>
</dbReference>
<reference evidence="2 3" key="1">
    <citation type="journal article" date="2015" name="Genome Announc.">
        <title>Expanding the biotechnology potential of lactobacilli through comparative genomics of 213 strains and associated genera.</title>
        <authorList>
            <person name="Sun Z."/>
            <person name="Harris H.M."/>
            <person name="McCann A."/>
            <person name="Guo C."/>
            <person name="Argimon S."/>
            <person name="Zhang W."/>
            <person name="Yang X."/>
            <person name="Jeffery I.B."/>
            <person name="Cooney J.C."/>
            <person name="Kagawa T.F."/>
            <person name="Liu W."/>
            <person name="Song Y."/>
            <person name="Salvetti E."/>
            <person name="Wrobel A."/>
            <person name="Rasinkangas P."/>
            <person name="Parkhill J."/>
            <person name="Rea M.C."/>
            <person name="O'Sullivan O."/>
            <person name="Ritari J."/>
            <person name="Douillard F.P."/>
            <person name="Paul Ross R."/>
            <person name="Yang R."/>
            <person name="Briner A.E."/>
            <person name="Felis G.E."/>
            <person name="de Vos W.M."/>
            <person name="Barrangou R."/>
            <person name="Klaenhammer T.R."/>
            <person name="Caufield P.W."/>
            <person name="Cui Y."/>
            <person name="Zhang H."/>
            <person name="O'Toole P.W."/>
        </authorList>
    </citation>
    <scope>NUCLEOTIDE SEQUENCE [LARGE SCALE GENOMIC DNA]</scope>
    <source>
        <strain evidence="2 3">DSM 21376</strain>
    </source>
</reference>
<dbReference type="SUPFAM" id="SSF46689">
    <property type="entry name" value="Homeodomain-like"/>
    <property type="match status" value="1"/>
</dbReference>
<accession>A0A023CV98</accession>
<protein>
    <submittedName>
        <fullName evidence="2">Transcription regulator</fullName>
    </submittedName>
</protein>
<dbReference type="RefSeq" id="WP_034987342.1">
    <property type="nucleotide sequence ID" value="NZ_AYZF01000017.1"/>
</dbReference>
<name>A0A023CV98_9LACO</name>
<comment type="caution">
    <text evidence="2">The sequence shown here is derived from an EMBL/GenBank/DDBJ whole genome shotgun (WGS) entry which is preliminary data.</text>
</comment>
<dbReference type="STRING" id="1423806.FD15_GL002255"/>
<dbReference type="Pfam" id="PF14278">
    <property type="entry name" value="TetR_C_8"/>
    <property type="match status" value="1"/>
</dbReference>
<evidence type="ECO:0000313" key="2">
    <source>
        <dbReference type="EMBL" id="KRN05690.1"/>
    </source>
</evidence>
<dbReference type="eggNOG" id="COG1309">
    <property type="taxonomic scope" value="Bacteria"/>
</dbReference>
<organism evidence="2 3">
    <name type="scientific">Liquorilactobacillus sucicola DSM 21376 = JCM 15457</name>
    <dbReference type="NCBI Taxonomy" id="1423806"/>
    <lineage>
        <taxon>Bacteria</taxon>
        <taxon>Bacillati</taxon>
        <taxon>Bacillota</taxon>
        <taxon>Bacilli</taxon>
        <taxon>Lactobacillales</taxon>
        <taxon>Lactobacillaceae</taxon>
        <taxon>Liquorilactobacillus</taxon>
    </lineage>
</organism>